<feature type="signal peptide" evidence="1">
    <location>
        <begin position="1"/>
        <end position="25"/>
    </location>
</feature>
<dbReference type="SUPFAM" id="SSF47565">
    <property type="entry name" value="Insect pheromone/odorant-binding proteins"/>
    <property type="match status" value="1"/>
</dbReference>
<sequence length="138" mass="16400">MRRKNHTKTRLIWLLVLFRFQFGYSEFIHPCTNYNAIREEEANGVLTDWPGNLNLAIVNKTHKCYVSCILYYYGVVATSGDVTLDKYYESGIIDQYAFVDTLRLCINECREYSDFCDHTFCMFNCFRHEILIRTKAYK</sequence>
<evidence type="ECO:0000313" key="2">
    <source>
        <dbReference type="EMBL" id="BAG11612.1"/>
    </source>
</evidence>
<gene>
    <name evidence="2" type="primary">Obp57d3</name>
</gene>
<dbReference type="OrthoDB" id="7847042at2759"/>
<proteinExistence type="predicted"/>
<dbReference type="Pfam" id="PF01395">
    <property type="entry name" value="PBP_GOBP"/>
    <property type="match status" value="1"/>
</dbReference>
<feature type="chain" id="PRO_5002752133" evidence="1">
    <location>
        <begin position="26"/>
        <end position="138"/>
    </location>
</feature>
<dbReference type="AlphaFoldDB" id="B0M2D4"/>
<accession>B0M2D4</accession>
<dbReference type="InterPro" id="IPR006170">
    <property type="entry name" value="PBP/GOBP"/>
</dbReference>
<protein>
    <submittedName>
        <fullName evidence="2">Odorant-binding protein 57d3</fullName>
    </submittedName>
</protein>
<organism evidence="2">
    <name type="scientific">Drosophila takahashii</name>
    <name type="common">Fruit fly</name>
    <dbReference type="NCBI Taxonomy" id="29030"/>
    <lineage>
        <taxon>Eukaryota</taxon>
        <taxon>Metazoa</taxon>
        <taxon>Ecdysozoa</taxon>
        <taxon>Arthropoda</taxon>
        <taxon>Hexapoda</taxon>
        <taxon>Insecta</taxon>
        <taxon>Pterygota</taxon>
        <taxon>Neoptera</taxon>
        <taxon>Endopterygota</taxon>
        <taxon>Diptera</taxon>
        <taxon>Brachycera</taxon>
        <taxon>Muscomorpha</taxon>
        <taxon>Ephydroidea</taxon>
        <taxon>Drosophilidae</taxon>
        <taxon>Drosophila</taxon>
        <taxon>Sophophora</taxon>
    </lineage>
</organism>
<name>B0M2D4_DROTK</name>
<keyword evidence="1" id="KW-0732">Signal</keyword>
<dbReference type="EMBL" id="AB370276">
    <property type="protein sequence ID" value="BAG11612.1"/>
    <property type="molecule type" value="Genomic_DNA"/>
</dbReference>
<reference evidence="2" key="1">
    <citation type="journal article" date="2008" name="Genetics">
        <title>Rapid evolution of two odorant-binding protein genes, Obp57d and Obp57e, in the Drosophila melanogaster species group.</title>
        <authorList>
            <person name="Matsuo T."/>
        </authorList>
    </citation>
    <scope>NUCLEOTIDE SEQUENCE</scope>
    <source>
        <strain evidence="2">RGN182</strain>
    </source>
</reference>
<dbReference type="Gene3D" id="1.10.238.20">
    <property type="entry name" value="Pheromone/general odorant binding protein domain"/>
    <property type="match status" value="1"/>
</dbReference>
<evidence type="ECO:0000256" key="1">
    <source>
        <dbReference type="SAM" id="SignalP"/>
    </source>
</evidence>
<dbReference type="InterPro" id="IPR036728">
    <property type="entry name" value="PBP_GOBP_sf"/>
</dbReference>
<dbReference type="GO" id="GO:0005549">
    <property type="term" value="F:odorant binding"/>
    <property type="evidence" value="ECO:0007669"/>
    <property type="project" value="InterPro"/>
</dbReference>